<keyword evidence="6 8" id="KW-1133">Transmembrane helix</keyword>
<evidence type="ECO:0000256" key="7">
    <source>
        <dbReference type="ARBA" id="ARBA00023136"/>
    </source>
</evidence>
<dbReference type="PANTHER" id="PTHR23517">
    <property type="entry name" value="RESISTANCE PROTEIN MDTM, PUTATIVE-RELATED-RELATED"/>
    <property type="match status" value="1"/>
</dbReference>
<feature type="transmembrane region" description="Helical" evidence="8">
    <location>
        <begin position="115"/>
        <end position="133"/>
    </location>
</feature>
<evidence type="ECO:0000256" key="1">
    <source>
        <dbReference type="ARBA" id="ARBA00004651"/>
    </source>
</evidence>
<keyword evidence="3" id="KW-1003">Cell membrane</keyword>
<feature type="transmembrane region" description="Helical" evidence="8">
    <location>
        <begin position="425"/>
        <end position="450"/>
    </location>
</feature>
<feature type="transmembrane region" description="Helical" evidence="8">
    <location>
        <begin position="462"/>
        <end position="481"/>
    </location>
</feature>
<feature type="transmembrane region" description="Helical" evidence="8">
    <location>
        <begin position="313"/>
        <end position="330"/>
    </location>
</feature>
<evidence type="ECO:0000256" key="4">
    <source>
        <dbReference type="ARBA" id="ARBA00022692"/>
    </source>
</evidence>
<keyword evidence="7 8" id="KW-0472">Membrane</keyword>
<feature type="transmembrane region" description="Helical" evidence="8">
    <location>
        <begin position="260"/>
        <end position="281"/>
    </location>
</feature>
<evidence type="ECO:0000313" key="9">
    <source>
        <dbReference type="EMBL" id="BDU72981.1"/>
    </source>
</evidence>
<dbReference type="AlphaFoldDB" id="A0AA48K927"/>
<gene>
    <name evidence="9" type="primary">ptr2</name>
    <name evidence="9" type="ORF">METEAL_21550</name>
</gene>
<feature type="transmembrane region" description="Helical" evidence="8">
    <location>
        <begin position="358"/>
        <end position="378"/>
    </location>
</feature>
<feature type="transmembrane region" description="Helical" evidence="8">
    <location>
        <begin position="194"/>
        <end position="214"/>
    </location>
</feature>
<evidence type="ECO:0000313" key="10">
    <source>
        <dbReference type="Proteomes" id="UP001238179"/>
    </source>
</evidence>
<comment type="subcellular location">
    <subcellularLocation>
        <location evidence="1">Cell membrane</location>
        <topology evidence="1">Multi-pass membrane protein</topology>
    </subcellularLocation>
</comment>
<dbReference type="EMBL" id="AP027080">
    <property type="protein sequence ID" value="BDU72981.1"/>
    <property type="molecule type" value="Genomic_DNA"/>
</dbReference>
<dbReference type="InterPro" id="IPR005279">
    <property type="entry name" value="Dipep/tripep_permease"/>
</dbReference>
<dbReference type="RefSeq" id="WP_316411626.1">
    <property type="nucleotide sequence ID" value="NZ_AP027080.1"/>
</dbReference>
<evidence type="ECO:0000256" key="8">
    <source>
        <dbReference type="SAM" id="Phobius"/>
    </source>
</evidence>
<feature type="transmembrane region" description="Helical" evidence="8">
    <location>
        <begin position="235"/>
        <end position="254"/>
    </location>
</feature>
<dbReference type="GO" id="GO:1904680">
    <property type="term" value="F:peptide transmembrane transporter activity"/>
    <property type="evidence" value="ECO:0007669"/>
    <property type="project" value="InterPro"/>
</dbReference>
<keyword evidence="4 8" id="KW-0812">Transmembrane</keyword>
<evidence type="ECO:0000256" key="6">
    <source>
        <dbReference type="ARBA" id="ARBA00022989"/>
    </source>
</evidence>
<dbReference type="Proteomes" id="UP001238179">
    <property type="component" value="Chromosome"/>
</dbReference>
<protein>
    <submittedName>
        <fullName evidence="9">MFS transporter</fullName>
    </submittedName>
</protein>
<reference evidence="10" key="1">
    <citation type="journal article" date="2023" name="Int. J. Syst. Evol. Microbiol.">
        <title>Mesoterricola silvestris gen. nov., sp. nov., Mesoterricola sediminis sp. nov., Geothrix oryzae sp. nov., Geothrix edaphica sp. nov., Geothrix rubra sp. nov., and Geothrix limicola sp. nov., six novel members of Acidobacteriota isolated from soils.</title>
        <authorList>
            <person name="Itoh H."/>
            <person name="Sugisawa Y."/>
            <person name="Mise K."/>
            <person name="Xu Z."/>
            <person name="Kuniyasu M."/>
            <person name="Ushijima N."/>
            <person name="Kawano K."/>
            <person name="Kobayashi E."/>
            <person name="Shiratori Y."/>
            <person name="Masuda Y."/>
            <person name="Senoo K."/>
        </authorList>
    </citation>
    <scope>NUCLEOTIDE SEQUENCE [LARGE SCALE GENOMIC DNA]</scope>
    <source>
        <strain evidence="10">W79</strain>
    </source>
</reference>
<feature type="transmembrane region" description="Helical" evidence="8">
    <location>
        <begin position="61"/>
        <end position="80"/>
    </location>
</feature>
<keyword evidence="2" id="KW-0813">Transport</keyword>
<feature type="transmembrane region" description="Helical" evidence="8">
    <location>
        <begin position="35"/>
        <end position="55"/>
    </location>
</feature>
<keyword evidence="5" id="KW-0653">Protein transport</keyword>
<dbReference type="KEGG" id="msil:METEAL_21550"/>
<feature type="transmembrane region" description="Helical" evidence="8">
    <location>
        <begin position="390"/>
        <end position="413"/>
    </location>
</feature>
<keyword evidence="10" id="KW-1185">Reference proteome</keyword>
<dbReference type="GO" id="GO:0005886">
    <property type="term" value="C:plasma membrane"/>
    <property type="evidence" value="ECO:0007669"/>
    <property type="project" value="UniProtKB-SubCell"/>
</dbReference>
<dbReference type="InterPro" id="IPR036259">
    <property type="entry name" value="MFS_trans_sf"/>
</dbReference>
<name>A0AA48K927_9BACT</name>
<dbReference type="GO" id="GO:0015833">
    <property type="term" value="P:peptide transport"/>
    <property type="evidence" value="ECO:0007669"/>
    <property type="project" value="UniProtKB-KW"/>
</dbReference>
<evidence type="ECO:0000256" key="2">
    <source>
        <dbReference type="ARBA" id="ARBA00022448"/>
    </source>
</evidence>
<feature type="transmembrane region" description="Helical" evidence="8">
    <location>
        <begin position="154"/>
        <end position="174"/>
    </location>
</feature>
<dbReference type="CDD" id="cd17346">
    <property type="entry name" value="MFS_DtpA_like"/>
    <property type="match status" value="1"/>
</dbReference>
<dbReference type="NCBIfam" id="TIGR00924">
    <property type="entry name" value="yjdL_sub1_fam"/>
    <property type="match status" value="1"/>
</dbReference>
<dbReference type="Gene3D" id="1.20.1250.20">
    <property type="entry name" value="MFS general substrate transporter like domains"/>
    <property type="match status" value="1"/>
</dbReference>
<dbReference type="InterPro" id="IPR050171">
    <property type="entry name" value="MFS_Transporters"/>
</dbReference>
<keyword evidence="5" id="KW-0571">Peptide transport</keyword>
<dbReference type="Pfam" id="PF00854">
    <property type="entry name" value="PTR2"/>
    <property type="match status" value="1"/>
</dbReference>
<accession>A0AA48K927</accession>
<sequence length="523" mass="55682">MSGDLRTDAPAPPKGQPAGLWVLIFTEAWERWSHYGMRAILILYLTAPVALGGLGMDKPQAAGIFGGYLLAIYLFALSGGQIADRFLGAKRTIVLGGLLIASGQLLLQVRSLNGLVASLVLISIGTCLLKPNVSASVGRLYTKEDPRRDGAFTFEYMGINLGAMIAPIFCGYMAEQPTFIAFLTRLGLHSPSGWSWAFGLSGFGMLLGLVNFVLRRNLIVDVNLPEGQKEAEPRGLGFLVILLLVLLASAWMVIGGRNWPIQLLGGAAASVGTMAAVSWLLRKGIVQGRAAATTATGEAVATPSLTPEDFKRLGVVGMMLCFSMTFWAVFQQAGSSLNLFAKEFTQRVVFGFEIPASWFQSVNAVGIVLLGSVFAWLWTRRAGKWPSSPVKFALALLFAALGFYLLVPASLIAQAVPGQVTKVGMGWLGGVYLMHTIGELCLSPVGLSYVSKLAPKHMSSQLMGAWFFATGLGSYLAGKAAGLMGTIPLAVLFGFCATVALAASLILWVLVSPIIRRQMGGHS</sequence>
<feature type="transmembrane region" description="Helical" evidence="8">
    <location>
        <begin position="487"/>
        <end position="511"/>
    </location>
</feature>
<dbReference type="SUPFAM" id="SSF103473">
    <property type="entry name" value="MFS general substrate transporter"/>
    <property type="match status" value="1"/>
</dbReference>
<dbReference type="InterPro" id="IPR000109">
    <property type="entry name" value="POT_fam"/>
</dbReference>
<proteinExistence type="predicted"/>
<dbReference type="PANTHER" id="PTHR23517:SF15">
    <property type="entry name" value="PROTON-DEPENDENT OLIGOPEPTIDE FAMILY TRANSPORT PROTEIN"/>
    <property type="match status" value="1"/>
</dbReference>
<organism evidence="9 10">
    <name type="scientific">Mesoterricola silvestris</name>
    <dbReference type="NCBI Taxonomy" id="2927979"/>
    <lineage>
        <taxon>Bacteria</taxon>
        <taxon>Pseudomonadati</taxon>
        <taxon>Acidobacteriota</taxon>
        <taxon>Holophagae</taxon>
        <taxon>Holophagales</taxon>
        <taxon>Holophagaceae</taxon>
        <taxon>Mesoterricola</taxon>
    </lineage>
</organism>
<evidence type="ECO:0000256" key="3">
    <source>
        <dbReference type="ARBA" id="ARBA00022475"/>
    </source>
</evidence>
<evidence type="ECO:0000256" key="5">
    <source>
        <dbReference type="ARBA" id="ARBA00022856"/>
    </source>
</evidence>